<sequence>MVSLVEANYRLIDEIKHIIINLKRSKKIFDPIVHSSSETVQLYIIKHKRIRNEIVSIENRLFYPYNKVKDKYEKLLEEHENCEKRLLPILIKTIMNKQERQQENFINVYKLEISLPRIDSTLLFDPPIVGDSKLIFENEPDRKPYASEIKPDNNHILSIINWSAPEMMQKNALYTQECENFSFIMLLWELAFQRIPYENMNKEDIIDHVTRGRRESLYSPFFTLDFLNVQKKYLRIIADGWDDKPYKRIRLDNILLEFSDIEAKLTKLRRNNFGCFYSSDRLDNPYDESVKETLKNLEPEKKPRSVFGSDAHDDAFTISKEYHKTDIFIAVQDSVSSERYKEIVSKQRDDGSIELDDVVCNELEVLKEEIITAIQENVTNEMLKLSELPSLFSTAINLSYLKNTASKFEDQWKDKYNKAREYLSKQIGNAAAEKELLEFTDNYVIDNYAKKAIKDKKKSSVVRVQTSLIPDKHEAVVSKEDRPIELYETICKEIEDPTEDINTHRMGI</sequence>
<dbReference type="GO" id="GO:0004672">
    <property type="term" value="F:protein kinase activity"/>
    <property type="evidence" value="ECO:0007669"/>
    <property type="project" value="InterPro"/>
</dbReference>
<comment type="caution">
    <text evidence="2">The sequence shown here is derived from an EMBL/GenBank/DDBJ whole genome shotgun (WGS) entry which is preliminary data.</text>
</comment>
<organism evidence="2 3">
    <name type="scientific">Dentiscutata erythropus</name>
    <dbReference type="NCBI Taxonomy" id="1348616"/>
    <lineage>
        <taxon>Eukaryota</taxon>
        <taxon>Fungi</taxon>
        <taxon>Fungi incertae sedis</taxon>
        <taxon>Mucoromycota</taxon>
        <taxon>Glomeromycotina</taxon>
        <taxon>Glomeromycetes</taxon>
        <taxon>Diversisporales</taxon>
        <taxon>Gigasporaceae</taxon>
        <taxon>Dentiscutata</taxon>
    </lineage>
</organism>
<accession>A0A9N8YSA2</accession>
<dbReference type="SUPFAM" id="SSF56112">
    <property type="entry name" value="Protein kinase-like (PK-like)"/>
    <property type="match status" value="1"/>
</dbReference>
<keyword evidence="3" id="KW-1185">Reference proteome</keyword>
<feature type="domain" description="Serine-threonine/tyrosine-protein kinase catalytic" evidence="1">
    <location>
        <begin position="158"/>
        <end position="255"/>
    </location>
</feature>
<evidence type="ECO:0000313" key="2">
    <source>
        <dbReference type="EMBL" id="CAG8444177.1"/>
    </source>
</evidence>
<evidence type="ECO:0000259" key="1">
    <source>
        <dbReference type="Pfam" id="PF07714"/>
    </source>
</evidence>
<dbReference type="AlphaFoldDB" id="A0A9N8YSA2"/>
<proteinExistence type="predicted"/>
<dbReference type="Proteomes" id="UP000789405">
    <property type="component" value="Unassembled WGS sequence"/>
</dbReference>
<dbReference type="InterPro" id="IPR011009">
    <property type="entry name" value="Kinase-like_dom_sf"/>
</dbReference>
<name>A0A9N8YSA2_9GLOM</name>
<dbReference type="InterPro" id="IPR001245">
    <property type="entry name" value="Ser-Thr/Tyr_kinase_cat_dom"/>
</dbReference>
<reference evidence="2" key="1">
    <citation type="submission" date="2021-06" db="EMBL/GenBank/DDBJ databases">
        <authorList>
            <person name="Kallberg Y."/>
            <person name="Tangrot J."/>
            <person name="Rosling A."/>
        </authorList>
    </citation>
    <scope>NUCLEOTIDE SEQUENCE</scope>
    <source>
        <strain evidence="2">MA453B</strain>
    </source>
</reference>
<protein>
    <submittedName>
        <fullName evidence="2">4098_t:CDS:1</fullName>
    </submittedName>
</protein>
<dbReference type="EMBL" id="CAJVPY010000016">
    <property type="protein sequence ID" value="CAG8444177.1"/>
    <property type="molecule type" value="Genomic_DNA"/>
</dbReference>
<dbReference type="Pfam" id="PF07714">
    <property type="entry name" value="PK_Tyr_Ser-Thr"/>
    <property type="match status" value="1"/>
</dbReference>
<evidence type="ECO:0000313" key="3">
    <source>
        <dbReference type="Proteomes" id="UP000789405"/>
    </source>
</evidence>
<gene>
    <name evidence="2" type="ORF">DERYTH_LOCUS78</name>
</gene>
<dbReference type="Gene3D" id="1.10.510.10">
    <property type="entry name" value="Transferase(Phosphotransferase) domain 1"/>
    <property type="match status" value="1"/>
</dbReference>
<dbReference type="OrthoDB" id="2349076at2759"/>